<name>A0A1H8ILG4_9PROT</name>
<gene>
    <name evidence="7" type="ORF">SAMN05216325_1355</name>
</gene>
<evidence type="ECO:0000259" key="6">
    <source>
        <dbReference type="Pfam" id="PF13427"/>
    </source>
</evidence>
<accession>A0A1H8ILG4</accession>
<proteinExistence type="predicted"/>
<evidence type="ECO:0000256" key="4">
    <source>
        <dbReference type="ARBA" id="ARBA00048566"/>
    </source>
</evidence>
<comment type="catalytic activity">
    <reaction evidence="4">
        <text>streptomycin + ATP = 3''-O-adenylylstreptomycin + diphosphate</text>
        <dbReference type="Rhea" id="RHEA:20245"/>
        <dbReference type="ChEBI" id="CHEBI:30616"/>
        <dbReference type="ChEBI" id="CHEBI:33019"/>
        <dbReference type="ChEBI" id="CHEBI:58007"/>
        <dbReference type="ChEBI" id="CHEBI:58605"/>
        <dbReference type="EC" id="2.7.7.47"/>
    </reaction>
</comment>
<evidence type="ECO:0000256" key="2">
    <source>
        <dbReference type="ARBA" id="ARBA00035126"/>
    </source>
</evidence>
<feature type="domain" description="Adenylyltransferase AadA C-terminal" evidence="6">
    <location>
        <begin position="154"/>
        <end position="255"/>
    </location>
</feature>
<dbReference type="InterPro" id="IPR025184">
    <property type="entry name" value="AadA_C"/>
</dbReference>
<dbReference type="SUPFAM" id="SSF81301">
    <property type="entry name" value="Nucleotidyltransferase"/>
    <property type="match status" value="1"/>
</dbReference>
<dbReference type="EC" id="2.7.7.47" evidence="2"/>
<evidence type="ECO:0000313" key="7">
    <source>
        <dbReference type="EMBL" id="SEN69172.1"/>
    </source>
</evidence>
<organism evidence="7 8">
    <name type="scientific">Nitrosomonas marina</name>
    <dbReference type="NCBI Taxonomy" id="917"/>
    <lineage>
        <taxon>Bacteria</taxon>
        <taxon>Pseudomonadati</taxon>
        <taxon>Pseudomonadota</taxon>
        <taxon>Betaproteobacteria</taxon>
        <taxon>Nitrosomonadales</taxon>
        <taxon>Nitrosomonadaceae</taxon>
        <taxon>Nitrosomonas</taxon>
    </lineage>
</organism>
<dbReference type="Proteomes" id="UP000199459">
    <property type="component" value="Unassembled WGS sequence"/>
</dbReference>
<dbReference type="CDD" id="cd05403">
    <property type="entry name" value="NT_KNTase_like"/>
    <property type="match status" value="1"/>
</dbReference>
<dbReference type="GO" id="GO:0009012">
    <property type="term" value="F:aminoglycoside 3''-adenylyltransferase activity"/>
    <property type="evidence" value="ECO:0007669"/>
    <property type="project" value="UniProtKB-EC"/>
</dbReference>
<feature type="domain" description="Polymerase nucleotidyl transferase" evidence="5">
    <location>
        <begin position="26"/>
        <end position="90"/>
    </location>
</feature>
<dbReference type="Gene3D" id="3.30.460.10">
    <property type="entry name" value="Beta Polymerase, domain 2"/>
    <property type="match status" value="1"/>
</dbReference>
<dbReference type="InterPro" id="IPR002934">
    <property type="entry name" value="Polymerase_NTP_transf_dom"/>
</dbReference>
<evidence type="ECO:0000256" key="1">
    <source>
        <dbReference type="ARBA" id="ARBA00022679"/>
    </source>
</evidence>
<evidence type="ECO:0000313" key="8">
    <source>
        <dbReference type="Proteomes" id="UP000199459"/>
    </source>
</evidence>
<keyword evidence="7" id="KW-0548">Nucleotidyltransferase</keyword>
<sequence length="267" mass="30062">MNGVVPKDITVQISEARNVIERHLVPNLLSVHLFGSAVDGGLKTYSDIDLFVTIAEPPIENVRRTLMRDLLKISAPPGESKILRALEVTVVIHNEVVPWHYPATRELQFGEWKREDILEGIFEASVIDPDLAILLTQLREKSIALIGPPAEHFFDAVPVIDFYKVMSDTLGLWNLPSDWLGDERNVLLTLARIWISSTTGKIAPKHVAADWAIEHLPIKYQPIMIEARQAYLGHREDRLVSRGDQILELIHYMKRTIGESLVGASDT</sequence>
<reference evidence="7 8" key="1">
    <citation type="submission" date="2016-10" db="EMBL/GenBank/DDBJ databases">
        <authorList>
            <person name="de Groot N.N."/>
        </authorList>
    </citation>
    <scope>NUCLEOTIDE SEQUENCE [LARGE SCALE GENOMIC DNA]</scope>
    <source>
        <strain evidence="7 8">Nm22</strain>
    </source>
</reference>
<keyword evidence="1 7" id="KW-0808">Transferase</keyword>
<dbReference type="Pfam" id="PF01909">
    <property type="entry name" value="NTP_transf_2"/>
    <property type="match status" value="1"/>
</dbReference>
<dbReference type="InterPro" id="IPR043519">
    <property type="entry name" value="NT_sf"/>
</dbReference>
<dbReference type="RefSeq" id="WP_090634664.1">
    <property type="nucleotide sequence ID" value="NZ_FOCP01000035.1"/>
</dbReference>
<dbReference type="EMBL" id="FOCP01000035">
    <property type="protein sequence ID" value="SEN69172.1"/>
    <property type="molecule type" value="Genomic_DNA"/>
</dbReference>
<dbReference type="NCBIfam" id="NF010309">
    <property type="entry name" value="PRK13746.1"/>
    <property type="match status" value="1"/>
</dbReference>
<evidence type="ECO:0000259" key="5">
    <source>
        <dbReference type="Pfam" id="PF01909"/>
    </source>
</evidence>
<dbReference type="OrthoDB" id="7058480at2"/>
<evidence type="ECO:0000256" key="3">
    <source>
        <dbReference type="ARBA" id="ARBA00035252"/>
    </source>
</evidence>
<dbReference type="AlphaFoldDB" id="A0A1H8ILG4"/>
<dbReference type="NCBIfam" id="NF012157">
    <property type="entry name" value="ANT_3pp_I"/>
    <property type="match status" value="1"/>
</dbReference>
<dbReference type="Pfam" id="PF13427">
    <property type="entry name" value="AadA_C"/>
    <property type="match status" value="1"/>
</dbReference>
<protein>
    <recommendedName>
        <fullName evidence="3">Aminoglycoside (3'') (9) adenylyltransferase</fullName>
        <ecNumber evidence="2">2.7.7.47</ecNumber>
    </recommendedName>
</protein>